<evidence type="ECO:0000313" key="5">
    <source>
        <dbReference type="Proteomes" id="UP000092583"/>
    </source>
</evidence>
<dbReference type="STRING" id="1331196.A0A1B9IK41"/>
<gene>
    <name evidence="4" type="ORF">L486_06795</name>
</gene>
<dbReference type="EMBL" id="KI669465">
    <property type="protein sequence ID" value="OCF56038.1"/>
    <property type="molecule type" value="Genomic_DNA"/>
</dbReference>
<sequence>MSVTSFPKVPRGIRLLKTSIRLLQLSQFSSSILRSAKASPQLLALSSLVKESDHAAAREWVDSFKLDDVPKDGYVVSRSRSSGPGGQHVNKTESKVALRCDLSKAKGEWLPGFVFQPMMKSPHYLPSPPALLISAQTSRTASQNLTTALDILHKTIVHAAESVISNPTSHEQKAKVKRYIKKENEKRIEMKKRNSAKKASRRDVD</sequence>
<evidence type="ECO:0000256" key="2">
    <source>
        <dbReference type="SAM" id="MobiDB-lite"/>
    </source>
</evidence>
<evidence type="ECO:0000256" key="1">
    <source>
        <dbReference type="ARBA" id="ARBA00010835"/>
    </source>
</evidence>
<keyword evidence="5" id="KW-1185">Reference proteome</keyword>
<dbReference type="InterPro" id="IPR000352">
    <property type="entry name" value="Pep_chain_release_fac_I"/>
</dbReference>
<dbReference type="Proteomes" id="UP000092583">
    <property type="component" value="Unassembled WGS sequence"/>
</dbReference>
<dbReference type="InterPro" id="IPR052104">
    <property type="entry name" value="Mito_Release_Factor_mL62"/>
</dbReference>
<feature type="compositionally biased region" description="Basic residues" evidence="2">
    <location>
        <begin position="193"/>
        <end position="205"/>
    </location>
</feature>
<dbReference type="GO" id="GO:0070126">
    <property type="term" value="P:mitochondrial translational termination"/>
    <property type="evidence" value="ECO:0007669"/>
    <property type="project" value="TreeGrafter"/>
</dbReference>
<dbReference type="SUPFAM" id="SSF75620">
    <property type="entry name" value="Release factor"/>
    <property type="match status" value="1"/>
</dbReference>
<dbReference type="AlphaFoldDB" id="A0A1B9IK41"/>
<dbReference type="PANTHER" id="PTHR11075">
    <property type="entry name" value="PEPTIDE CHAIN RELEASE FACTOR"/>
    <property type="match status" value="1"/>
</dbReference>
<feature type="domain" description="Prokaryotic-type class I peptide chain release factors" evidence="3">
    <location>
        <begin position="80"/>
        <end position="96"/>
    </location>
</feature>
<dbReference type="InterPro" id="IPR045853">
    <property type="entry name" value="Pep_chain_release_fac_I_sf"/>
</dbReference>
<dbReference type="PANTHER" id="PTHR11075:SF54">
    <property type="entry name" value="LARGE RIBOSOMAL SUBUNIT PROTEIN ML62"/>
    <property type="match status" value="1"/>
</dbReference>
<dbReference type="Pfam" id="PF00472">
    <property type="entry name" value="RF-1"/>
    <property type="match status" value="1"/>
</dbReference>
<proteinExistence type="inferred from homology"/>
<protein>
    <recommendedName>
        <fullName evidence="3">Prokaryotic-type class I peptide chain release factors domain-containing protein</fullName>
    </recommendedName>
</protein>
<comment type="similarity">
    <text evidence="1">Belongs to the prokaryotic/mitochondrial release factor family.</text>
</comment>
<dbReference type="GO" id="GO:0016150">
    <property type="term" value="F:translation release factor activity, codon nonspecific"/>
    <property type="evidence" value="ECO:0007669"/>
    <property type="project" value="TreeGrafter"/>
</dbReference>
<dbReference type="PROSITE" id="PS00745">
    <property type="entry name" value="RF_PROK_I"/>
    <property type="match status" value="1"/>
</dbReference>
<feature type="region of interest" description="Disordered" evidence="2">
    <location>
        <begin position="167"/>
        <end position="205"/>
    </location>
</feature>
<accession>A0A1B9IK41</accession>
<name>A0A1B9IK41_9TREE</name>
<dbReference type="OrthoDB" id="270639at2759"/>
<evidence type="ECO:0000313" key="4">
    <source>
        <dbReference type="EMBL" id="OCF56038.1"/>
    </source>
</evidence>
<dbReference type="GO" id="GO:0004045">
    <property type="term" value="F:peptidyl-tRNA hydrolase activity"/>
    <property type="evidence" value="ECO:0007669"/>
    <property type="project" value="TreeGrafter"/>
</dbReference>
<reference evidence="4 5" key="1">
    <citation type="submission" date="2013-07" db="EMBL/GenBank/DDBJ databases">
        <title>The Genome Sequence of Kwoniella mangroviensis CBS10435.</title>
        <authorList>
            <consortium name="The Broad Institute Genome Sequencing Platform"/>
            <person name="Cuomo C."/>
            <person name="Litvintseva A."/>
            <person name="Chen Y."/>
            <person name="Heitman J."/>
            <person name="Sun S."/>
            <person name="Springer D."/>
            <person name="Dromer F."/>
            <person name="Young S.K."/>
            <person name="Zeng Q."/>
            <person name="Gargeya S."/>
            <person name="Fitzgerald M."/>
            <person name="Abouelleil A."/>
            <person name="Alvarado L."/>
            <person name="Berlin A.M."/>
            <person name="Chapman S.B."/>
            <person name="Dewar J."/>
            <person name="Goldberg J."/>
            <person name="Griggs A."/>
            <person name="Gujja S."/>
            <person name="Hansen M."/>
            <person name="Howarth C."/>
            <person name="Imamovic A."/>
            <person name="Larimer J."/>
            <person name="McCowan C."/>
            <person name="Murphy C."/>
            <person name="Pearson M."/>
            <person name="Priest M."/>
            <person name="Roberts A."/>
            <person name="Saif S."/>
            <person name="Shea T."/>
            <person name="Sykes S."/>
            <person name="Wortman J."/>
            <person name="Nusbaum C."/>
            <person name="Birren B."/>
        </authorList>
    </citation>
    <scope>NUCLEOTIDE SEQUENCE [LARGE SCALE GENOMIC DNA]</scope>
    <source>
        <strain evidence="4 5">CBS 10435</strain>
    </source>
</reference>
<reference evidence="5" key="2">
    <citation type="submission" date="2013-12" db="EMBL/GenBank/DDBJ databases">
        <title>Evolution of pathogenesis and genome organization in the Tremellales.</title>
        <authorList>
            <person name="Cuomo C."/>
            <person name="Litvintseva A."/>
            <person name="Heitman J."/>
            <person name="Chen Y."/>
            <person name="Sun S."/>
            <person name="Springer D."/>
            <person name="Dromer F."/>
            <person name="Young S."/>
            <person name="Zeng Q."/>
            <person name="Chapman S."/>
            <person name="Gujja S."/>
            <person name="Saif S."/>
            <person name="Birren B."/>
        </authorList>
    </citation>
    <scope>NUCLEOTIDE SEQUENCE [LARGE SCALE GENOMIC DNA]</scope>
    <source>
        <strain evidence="5">CBS 10435</strain>
    </source>
</reference>
<organism evidence="4 5">
    <name type="scientific">Kwoniella mangroviensis CBS 10435</name>
    <dbReference type="NCBI Taxonomy" id="1331196"/>
    <lineage>
        <taxon>Eukaryota</taxon>
        <taxon>Fungi</taxon>
        <taxon>Dikarya</taxon>
        <taxon>Basidiomycota</taxon>
        <taxon>Agaricomycotina</taxon>
        <taxon>Tremellomycetes</taxon>
        <taxon>Tremellales</taxon>
        <taxon>Cryptococcaceae</taxon>
        <taxon>Kwoniella</taxon>
    </lineage>
</organism>
<evidence type="ECO:0000259" key="3">
    <source>
        <dbReference type="PROSITE" id="PS00745"/>
    </source>
</evidence>
<dbReference type="GO" id="GO:0005762">
    <property type="term" value="C:mitochondrial large ribosomal subunit"/>
    <property type="evidence" value="ECO:0007669"/>
    <property type="project" value="TreeGrafter"/>
</dbReference>
<dbReference type="Gene3D" id="3.30.160.20">
    <property type="match status" value="1"/>
</dbReference>
<feature type="compositionally biased region" description="Basic and acidic residues" evidence="2">
    <location>
        <begin position="181"/>
        <end position="192"/>
    </location>
</feature>